<feature type="domain" description="PPIase FKBP-type" evidence="2">
    <location>
        <begin position="1"/>
        <end position="38"/>
    </location>
</feature>
<comment type="catalytic activity">
    <reaction evidence="1">
        <text>[protein]-peptidylproline (omega=180) = [protein]-peptidylproline (omega=0)</text>
        <dbReference type="Rhea" id="RHEA:16237"/>
        <dbReference type="Rhea" id="RHEA-COMP:10747"/>
        <dbReference type="Rhea" id="RHEA-COMP:10748"/>
        <dbReference type="ChEBI" id="CHEBI:83833"/>
        <dbReference type="ChEBI" id="CHEBI:83834"/>
        <dbReference type="EC" id="5.2.1.8"/>
    </reaction>
</comment>
<dbReference type="SUPFAM" id="SSF54534">
    <property type="entry name" value="FKBP-like"/>
    <property type="match status" value="1"/>
</dbReference>
<dbReference type="Gene3D" id="3.10.50.40">
    <property type="match status" value="1"/>
</dbReference>
<dbReference type="EC" id="5.2.1.8" evidence="1"/>
<dbReference type="Proteomes" id="UP000237347">
    <property type="component" value="Unassembled WGS sequence"/>
</dbReference>
<gene>
    <name evidence="3" type="primary">FKBP16-4_1</name>
    <name evidence="3" type="ORF">CFP56_032011</name>
</gene>
<reference evidence="3 4" key="1">
    <citation type="journal article" date="2018" name="Sci. Data">
        <title>The draft genome sequence of cork oak.</title>
        <authorList>
            <person name="Ramos A.M."/>
            <person name="Usie A."/>
            <person name="Barbosa P."/>
            <person name="Barros P.M."/>
            <person name="Capote T."/>
            <person name="Chaves I."/>
            <person name="Simoes F."/>
            <person name="Abreu I."/>
            <person name="Carrasquinho I."/>
            <person name="Faro C."/>
            <person name="Guimaraes J.B."/>
            <person name="Mendonca D."/>
            <person name="Nobrega F."/>
            <person name="Rodrigues L."/>
            <person name="Saibo N.J.M."/>
            <person name="Varela M.C."/>
            <person name="Egas C."/>
            <person name="Matos J."/>
            <person name="Miguel C.M."/>
            <person name="Oliveira M.M."/>
            <person name="Ricardo C.P."/>
            <person name="Goncalves S."/>
        </authorList>
    </citation>
    <scope>NUCLEOTIDE SEQUENCE [LARGE SCALE GENOMIC DNA]</scope>
    <source>
        <strain evidence="4">cv. HL8</strain>
    </source>
</reference>
<keyword evidence="1 3" id="KW-0413">Isomerase</keyword>
<comment type="caution">
    <text evidence="3">The sequence shown here is derived from an EMBL/GenBank/DDBJ whole genome shotgun (WGS) entry which is preliminary data.</text>
</comment>
<proteinExistence type="predicted"/>
<evidence type="ECO:0000313" key="4">
    <source>
        <dbReference type="Proteomes" id="UP000237347"/>
    </source>
</evidence>
<evidence type="ECO:0000256" key="1">
    <source>
        <dbReference type="PROSITE-ProRule" id="PRU00277"/>
    </source>
</evidence>
<sequence>FMQRLLIVPTELAYGSKGVQEVPPNATIGLDLELLAIKQSPFGPLL</sequence>
<keyword evidence="4" id="KW-1185">Reference proteome</keyword>
<dbReference type="Pfam" id="PF00254">
    <property type="entry name" value="FKBP_C"/>
    <property type="match status" value="1"/>
</dbReference>
<evidence type="ECO:0000313" key="3">
    <source>
        <dbReference type="EMBL" id="KAK7826629.1"/>
    </source>
</evidence>
<feature type="non-terminal residue" evidence="3">
    <location>
        <position position="1"/>
    </location>
</feature>
<accession>A0AAW0JIS2</accession>
<keyword evidence="1" id="KW-0697">Rotamase</keyword>
<dbReference type="EMBL" id="PKMF04000541">
    <property type="protein sequence ID" value="KAK7826629.1"/>
    <property type="molecule type" value="Genomic_DNA"/>
</dbReference>
<dbReference type="PROSITE" id="PS50059">
    <property type="entry name" value="FKBP_PPIASE"/>
    <property type="match status" value="1"/>
</dbReference>
<name>A0AAW0JIS2_QUESU</name>
<dbReference type="InterPro" id="IPR001179">
    <property type="entry name" value="PPIase_FKBP_dom"/>
</dbReference>
<evidence type="ECO:0000259" key="2">
    <source>
        <dbReference type="PROSITE" id="PS50059"/>
    </source>
</evidence>
<organism evidence="3 4">
    <name type="scientific">Quercus suber</name>
    <name type="common">Cork oak</name>
    <dbReference type="NCBI Taxonomy" id="58331"/>
    <lineage>
        <taxon>Eukaryota</taxon>
        <taxon>Viridiplantae</taxon>
        <taxon>Streptophyta</taxon>
        <taxon>Embryophyta</taxon>
        <taxon>Tracheophyta</taxon>
        <taxon>Spermatophyta</taxon>
        <taxon>Magnoliopsida</taxon>
        <taxon>eudicotyledons</taxon>
        <taxon>Gunneridae</taxon>
        <taxon>Pentapetalae</taxon>
        <taxon>rosids</taxon>
        <taxon>fabids</taxon>
        <taxon>Fagales</taxon>
        <taxon>Fagaceae</taxon>
        <taxon>Quercus</taxon>
    </lineage>
</organism>
<dbReference type="GO" id="GO:0003755">
    <property type="term" value="F:peptidyl-prolyl cis-trans isomerase activity"/>
    <property type="evidence" value="ECO:0007669"/>
    <property type="project" value="UniProtKB-KW"/>
</dbReference>
<dbReference type="AlphaFoldDB" id="A0AAW0JIS2"/>
<dbReference type="InterPro" id="IPR046357">
    <property type="entry name" value="PPIase_dom_sf"/>
</dbReference>
<protein>
    <recommendedName>
        <fullName evidence="1">peptidylprolyl isomerase</fullName>
        <ecNumber evidence="1">5.2.1.8</ecNumber>
    </recommendedName>
</protein>